<dbReference type="InterPro" id="IPR051534">
    <property type="entry name" value="CBASS_pafABC_assoc_protein"/>
</dbReference>
<evidence type="ECO:0000313" key="2">
    <source>
        <dbReference type="EMBL" id="KXB64632.1"/>
    </source>
</evidence>
<reference evidence="3" key="1">
    <citation type="submission" date="2016-01" db="EMBL/GenBank/DDBJ databases">
        <authorList>
            <person name="Mitreva M."/>
            <person name="Pepin K.H."/>
            <person name="Mihindukulasuriya K.A."/>
            <person name="Fulton R."/>
            <person name="Fronick C."/>
            <person name="O'Laughlin M."/>
            <person name="Miner T."/>
            <person name="Herter B."/>
            <person name="Rosa B.A."/>
            <person name="Cordes M."/>
            <person name="Tomlinson C."/>
            <person name="Wollam A."/>
            <person name="Palsikar V.B."/>
            <person name="Mardis E.R."/>
            <person name="Wilson R.K."/>
        </authorList>
    </citation>
    <scope>NUCLEOTIDE SEQUENCE [LARGE SCALE GENOMIC DNA]</scope>
    <source>
        <strain evidence="3">KA00185</strain>
    </source>
</reference>
<evidence type="ECO:0000259" key="1">
    <source>
        <dbReference type="Pfam" id="PF13280"/>
    </source>
</evidence>
<comment type="caution">
    <text evidence="2">The sequence shown here is derived from an EMBL/GenBank/DDBJ whole genome shotgun (WGS) entry which is preliminary data.</text>
</comment>
<sequence>MRKSEKTEKLFRFMEIKEKLEKGEILKKKKLSEKYGVSEKSIQRDFDTLNSYYAEKNQSKVVYNWQKEGYELQKDVNINVFTNEEILAISKILLESRAFCKEELEILLRKIAKQAASSDSYKRIEKIIKNERFNYVQLQHGKPLLKSIWNLSKYITDRKIIEIEYTSNIGKKKFHAVKPLSIMFSEFYFYLIVFMVNKDDEIPIVFRIDRITEVRNTNKKFDIPYNSRFEDGEFRKRIQFMYSGKLHKVKFEYTGLKEVVLDRLPTAEIKKEENLENNVKKYTIWAEIYGEEGIKMWLRSQGKKVKILED</sequence>
<dbReference type="AlphaFoldDB" id="A0A134AA80"/>
<name>A0A134AA80_9FUSO</name>
<dbReference type="EMBL" id="LSDD01000095">
    <property type="protein sequence ID" value="KXB64632.1"/>
    <property type="molecule type" value="Genomic_DNA"/>
</dbReference>
<organism evidence="2 3">
    <name type="scientific">Leptotrichia wadei</name>
    <dbReference type="NCBI Taxonomy" id="157687"/>
    <lineage>
        <taxon>Bacteria</taxon>
        <taxon>Fusobacteriati</taxon>
        <taxon>Fusobacteriota</taxon>
        <taxon>Fusobacteriia</taxon>
        <taxon>Fusobacteriales</taxon>
        <taxon>Leptotrichiaceae</taxon>
        <taxon>Leptotrichia</taxon>
    </lineage>
</organism>
<keyword evidence="3" id="KW-1185">Reference proteome</keyword>
<gene>
    <name evidence="2" type="ORF">HMPREF3180_01271</name>
</gene>
<dbReference type="Pfam" id="PF13280">
    <property type="entry name" value="WYL"/>
    <property type="match status" value="1"/>
</dbReference>
<dbReference type="InterPro" id="IPR026881">
    <property type="entry name" value="WYL_dom"/>
</dbReference>
<dbReference type="PATRIC" id="fig|157687.3.peg.1266"/>
<protein>
    <recommendedName>
        <fullName evidence="1">WYL domain-containing protein</fullName>
    </recommendedName>
</protein>
<proteinExistence type="predicted"/>
<dbReference type="Proteomes" id="UP000070483">
    <property type="component" value="Unassembled WGS sequence"/>
</dbReference>
<dbReference type="STRING" id="157687.HMPREF3180_01271"/>
<evidence type="ECO:0000313" key="3">
    <source>
        <dbReference type="Proteomes" id="UP000070483"/>
    </source>
</evidence>
<dbReference type="PANTHER" id="PTHR34580:SF1">
    <property type="entry name" value="PROTEIN PAFC"/>
    <property type="match status" value="1"/>
</dbReference>
<dbReference type="OrthoDB" id="86031at2"/>
<accession>A0A134AA80</accession>
<dbReference type="PANTHER" id="PTHR34580">
    <property type="match status" value="1"/>
</dbReference>
<dbReference type="PROSITE" id="PS52050">
    <property type="entry name" value="WYL"/>
    <property type="match status" value="1"/>
</dbReference>
<feature type="domain" description="WYL" evidence="1">
    <location>
        <begin position="151"/>
        <end position="215"/>
    </location>
</feature>
<dbReference type="RefSeq" id="WP_060917984.1">
    <property type="nucleotide sequence ID" value="NZ_KQ960077.1"/>
</dbReference>